<evidence type="ECO:0000259" key="1">
    <source>
        <dbReference type="Pfam" id="PF00535"/>
    </source>
</evidence>
<dbReference type="InterPro" id="IPR050256">
    <property type="entry name" value="Glycosyltransferase_2"/>
</dbReference>
<dbReference type="AlphaFoldDB" id="A0A158DBG3"/>
<protein>
    <submittedName>
        <fullName evidence="2">N-glycosyltransferase</fullName>
    </submittedName>
</protein>
<dbReference type="OrthoDB" id="276604at2"/>
<feature type="domain" description="Glycosyltransferase 2-like" evidence="1">
    <location>
        <begin position="16"/>
        <end position="135"/>
    </location>
</feature>
<evidence type="ECO:0000313" key="2">
    <source>
        <dbReference type="EMBL" id="SAK91546.1"/>
    </source>
</evidence>
<organism evidence="2 3">
    <name type="scientific">Caballeronia glebae</name>
    <dbReference type="NCBI Taxonomy" id="1777143"/>
    <lineage>
        <taxon>Bacteria</taxon>
        <taxon>Pseudomonadati</taxon>
        <taxon>Pseudomonadota</taxon>
        <taxon>Betaproteobacteria</taxon>
        <taxon>Burkholderiales</taxon>
        <taxon>Burkholderiaceae</taxon>
        <taxon>Caballeronia</taxon>
    </lineage>
</organism>
<gene>
    <name evidence="2" type="ORF">AWB82_06489</name>
</gene>
<proteinExistence type="predicted"/>
<name>A0A158DBG3_9BURK</name>
<keyword evidence="3" id="KW-1185">Reference proteome</keyword>
<dbReference type="STRING" id="1777143.AWB82_06489"/>
<accession>A0A158DBG3</accession>
<dbReference type="PANTHER" id="PTHR48090">
    <property type="entry name" value="UNDECAPRENYL-PHOSPHATE 4-DEOXY-4-FORMAMIDO-L-ARABINOSE TRANSFERASE-RELATED"/>
    <property type="match status" value="1"/>
</dbReference>
<dbReference type="PANTHER" id="PTHR48090:SF7">
    <property type="entry name" value="RFBJ PROTEIN"/>
    <property type="match status" value="1"/>
</dbReference>
<sequence length="176" mass="18811">MAAPCASRFGHVRIAVLVRCYNEAVTIGTVVRGFLAALLGARVYVFDNRSSDDTAGAARRAGAVVRQVADQGKGNVIRRMFADVEADVYVLVDGDDTYDASAAPALVETLLANGLDMVVGARRSDEREAYRLGHRFGNRLLTRFVAVVPRSPSSMAVTTGASTLSRARTRFSTVSA</sequence>
<dbReference type="Proteomes" id="UP000054596">
    <property type="component" value="Unassembled WGS sequence"/>
</dbReference>
<dbReference type="Gene3D" id="3.90.550.10">
    <property type="entry name" value="Spore Coat Polysaccharide Biosynthesis Protein SpsA, Chain A"/>
    <property type="match status" value="1"/>
</dbReference>
<dbReference type="GO" id="GO:0016740">
    <property type="term" value="F:transferase activity"/>
    <property type="evidence" value="ECO:0007669"/>
    <property type="project" value="UniProtKB-KW"/>
</dbReference>
<dbReference type="InterPro" id="IPR001173">
    <property type="entry name" value="Glyco_trans_2-like"/>
</dbReference>
<dbReference type="InterPro" id="IPR029044">
    <property type="entry name" value="Nucleotide-diphossugar_trans"/>
</dbReference>
<dbReference type="SUPFAM" id="SSF53448">
    <property type="entry name" value="Nucleotide-diphospho-sugar transferases"/>
    <property type="match status" value="1"/>
</dbReference>
<evidence type="ECO:0000313" key="3">
    <source>
        <dbReference type="Proteomes" id="UP000054596"/>
    </source>
</evidence>
<comment type="caution">
    <text evidence="2">The sequence shown here is derived from an EMBL/GenBank/DDBJ whole genome shotgun (WGS) entry which is preliminary data.</text>
</comment>
<dbReference type="EMBL" id="FCOJ02000076">
    <property type="protein sequence ID" value="SAK91546.1"/>
    <property type="molecule type" value="Genomic_DNA"/>
</dbReference>
<reference evidence="2" key="1">
    <citation type="submission" date="2016-01" db="EMBL/GenBank/DDBJ databases">
        <authorList>
            <person name="Peeters C."/>
        </authorList>
    </citation>
    <scope>NUCLEOTIDE SEQUENCE [LARGE SCALE GENOMIC DNA]</scope>
    <source>
        <strain evidence="2">LMG 29325</strain>
    </source>
</reference>
<dbReference type="Pfam" id="PF00535">
    <property type="entry name" value="Glycos_transf_2"/>
    <property type="match status" value="1"/>
</dbReference>